<dbReference type="PANTHER" id="PTHR31650">
    <property type="entry name" value="O-ACYLTRANSFERASE (WSD1-LIKE) FAMILY PROTEIN"/>
    <property type="match status" value="1"/>
</dbReference>
<dbReference type="UniPathway" id="UPA00282"/>
<dbReference type="InterPro" id="IPR023213">
    <property type="entry name" value="CAT-like_dom_sf"/>
</dbReference>
<dbReference type="Pfam" id="PF03007">
    <property type="entry name" value="WS_DGAT_cat"/>
    <property type="match status" value="1"/>
</dbReference>
<comment type="pathway">
    <text evidence="2">Lipid metabolism.</text>
</comment>
<evidence type="ECO:0000256" key="5">
    <source>
        <dbReference type="ARBA" id="ARBA00022516"/>
    </source>
</evidence>
<keyword evidence="8 11" id="KW-0443">Lipid metabolism</keyword>
<dbReference type="KEGG" id="nah:F5544_23350"/>
<keyword evidence="6 11" id="KW-0808">Transferase</keyword>
<keyword evidence="9 11" id="KW-0012">Acyltransferase</keyword>
<evidence type="ECO:0000259" key="12">
    <source>
        <dbReference type="Pfam" id="PF03007"/>
    </source>
</evidence>
<evidence type="ECO:0000313" key="14">
    <source>
        <dbReference type="EMBL" id="QIS12529.1"/>
    </source>
</evidence>
<dbReference type="GO" id="GO:0001666">
    <property type="term" value="P:response to hypoxia"/>
    <property type="evidence" value="ECO:0007669"/>
    <property type="project" value="TreeGrafter"/>
</dbReference>
<evidence type="ECO:0000256" key="10">
    <source>
        <dbReference type="ARBA" id="ARBA00048109"/>
    </source>
</evidence>
<name>A0A6G9YH11_9NOCA</name>
<evidence type="ECO:0000256" key="1">
    <source>
        <dbReference type="ARBA" id="ARBA00004771"/>
    </source>
</evidence>
<gene>
    <name evidence="14" type="ORF">F5544_23350</name>
</gene>
<evidence type="ECO:0000256" key="2">
    <source>
        <dbReference type="ARBA" id="ARBA00005189"/>
    </source>
</evidence>
<comment type="catalytic activity">
    <reaction evidence="10 11">
        <text>an acyl-CoA + a 1,2-diacyl-sn-glycerol = a triacyl-sn-glycerol + CoA</text>
        <dbReference type="Rhea" id="RHEA:10868"/>
        <dbReference type="ChEBI" id="CHEBI:17815"/>
        <dbReference type="ChEBI" id="CHEBI:57287"/>
        <dbReference type="ChEBI" id="CHEBI:58342"/>
        <dbReference type="ChEBI" id="CHEBI:64615"/>
        <dbReference type="EC" id="2.3.1.20"/>
    </reaction>
</comment>
<dbReference type="EC" id="2.3.1.20" evidence="4 11"/>
<dbReference type="InterPro" id="IPR045034">
    <property type="entry name" value="O-acyltransferase_WSD1-like"/>
</dbReference>
<reference evidence="14 15" key="1">
    <citation type="journal article" date="2019" name="ACS Chem. Biol.">
        <title>Identification and Mobilization of a Cryptic Antibiotic Biosynthesis Gene Locus from a Human-Pathogenic Nocardia Isolate.</title>
        <authorList>
            <person name="Herisse M."/>
            <person name="Ishida K."/>
            <person name="Porter J.L."/>
            <person name="Howden B."/>
            <person name="Hertweck C."/>
            <person name="Stinear T.P."/>
            <person name="Pidot S.J."/>
        </authorList>
    </citation>
    <scope>NUCLEOTIDE SEQUENCE [LARGE SCALE GENOMIC DNA]</scope>
    <source>
        <strain evidence="14 15">AUSMDU00012717</strain>
    </source>
</reference>
<organism evidence="14 15">
    <name type="scientific">Nocardia arthritidis</name>
    <dbReference type="NCBI Taxonomy" id="228602"/>
    <lineage>
        <taxon>Bacteria</taxon>
        <taxon>Bacillati</taxon>
        <taxon>Actinomycetota</taxon>
        <taxon>Actinomycetes</taxon>
        <taxon>Mycobacteriales</taxon>
        <taxon>Nocardiaceae</taxon>
        <taxon>Nocardia</taxon>
    </lineage>
</organism>
<evidence type="ECO:0000256" key="8">
    <source>
        <dbReference type="ARBA" id="ARBA00023098"/>
    </source>
</evidence>
<dbReference type="InterPro" id="IPR009721">
    <property type="entry name" value="O-acyltransferase_WSD1_C"/>
</dbReference>
<dbReference type="GO" id="GO:0005886">
    <property type="term" value="C:plasma membrane"/>
    <property type="evidence" value="ECO:0007669"/>
    <property type="project" value="TreeGrafter"/>
</dbReference>
<comment type="pathway">
    <text evidence="1 11">Glycerolipid metabolism; triacylglycerol biosynthesis.</text>
</comment>
<feature type="domain" description="O-acyltransferase WSD1 C-terminal" evidence="13">
    <location>
        <begin position="287"/>
        <end position="431"/>
    </location>
</feature>
<dbReference type="GO" id="GO:0051701">
    <property type="term" value="P:biological process involved in interaction with host"/>
    <property type="evidence" value="ECO:0007669"/>
    <property type="project" value="TreeGrafter"/>
</dbReference>
<dbReference type="GO" id="GO:0006071">
    <property type="term" value="P:glycerol metabolic process"/>
    <property type="evidence" value="ECO:0007669"/>
    <property type="project" value="UniProtKB-KW"/>
</dbReference>
<evidence type="ECO:0000256" key="6">
    <source>
        <dbReference type="ARBA" id="ARBA00022679"/>
    </source>
</evidence>
<evidence type="ECO:0000256" key="9">
    <source>
        <dbReference type="ARBA" id="ARBA00023315"/>
    </source>
</evidence>
<evidence type="ECO:0000256" key="4">
    <source>
        <dbReference type="ARBA" id="ARBA00013244"/>
    </source>
</evidence>
<dbReference type="EMBL" id="CP046172">
    <property type="protein sequence ID" value="QIS12529.1"/>
    <property type="molecule type" value="Genomic_DNA"/>
</dbReference>
<feature type="domain" description="O-acyltransferase WSD1-like N-terminal" evidence="12">
    <location>
        <begin position="4"/>
        <end position="244"/>
    </location>
</feature>
<dbReference type="PANTHER" id="PTHR31650:SF1">
    <property type="entry name" value="WAX ESTER SYNTHASE_DIACYLGLYCEROL ACYLTRANSFERASE 4-RELATED"/>
    <property type="match status" value="1"/>
</dbReference>
<evidence type="ECO:0000256" key="3">
    <source>
        <dbReference type="ARBA" id="ARBA00009587"/>
    </source>
</evidence>
<dbReference type="SUPFAM" id="SSF52777">
    <property type="entry name" value="CoA-dependent acyltransferases"/>
    <property type="match status" value="1"/>
</dbReference>
<evidence type="ECO:0000313" key="15">
    <source>
        <dbReference type="Proteomes" id="UP000503540"/>
    </source>
</evidence>
<dbReference type="Gene3D" id="3.30.559.10">
    <property type="entry name" value="Chloramphenicol acetyltransferase-like domain"/>
    <property type="match status" value="1"/>
</dbReference>
<comment type="similarity">
    <text evidence="3 11">Belongs to the long-chain O-acyltransferase family.</text>
</comment>
<dbReference type="GO" id="GO:0004144">
    <property type="term" value="F:diacylglycerol O-acyltransferase activity"/>
    <property type="evidence" value="ECO:0007669"/>
    <property type="project" value="UniProtKB-EC"/>
</dbReference>
<sequence>MTGLGPLDAGFMELEDTDRHVSAGICAVAIVAGAQPGRAEVIAALRDHLDADARLRQKVRRARWDMAAPEWVDDPNFGLAHHIRWMALPEPGDDAALNELIASVMEERLDRDHPLWQCIVVERLTGGRWALIVKVHHSMVDGISGITLFERLCEGPQGNSVRPAVERTRRDPLGLLAKGLRLPIDAPKAVLGAVPLIMDALAPAPDSSLNGPIGRQRRYAVARTSLSAVREIGVAFGATVNDVALAAVAAAFRAVLLARGEEPTPDKLRILAPVSTRATDAKNVLDNRVSAMLPLLPIELADPVAQLAAVHERMARHKRRGEASAANSILELANWLPFASIAWIVRSVLRYPQHSVAGLATNVPGPRRTLRLLGREVVEILAYAPIAMRLRTGIAILSYRDQLAYGITGDFDSTPDIALIADGIERATAELLARARAVAVPVG</sequence>
<dbReference type="GO" id="GO:0071731">
    <property type="term" value="P:response to nitric oxide"/>
    <property type="evidence" value="ECO:0007669"/>
    <property type="project" value="TreeGrafter"/>
</dbReference>
<dbReference type="NCBIfam" id="TIGR02946">
    <property type="entry name" value="acyl_WS_DGAT"/>
    <property type="match status" value="1"/>
</dbReference>
<protein>
    <recommendedName>
        <fullName evidence="4 11">Diacylglycerol O-acyltransferase</fullName>
        <ecNumber evidence="4 11">2.3.1.20</ecNumber>
    </recommendedName>
</protein>
<evidence type="ECO:0000259" key="13">
    <source>
        <dbReference type="Pfam" id="PF06974"/>
    </source>
</evidence>
<evidence type="ECO:0000256" key="11">
    <source>
        <dbReference type="RuleBase" id="RU361241"/>
    </source>
</evidence>
<dbReference type="Pfam" id="PF06974">
    <property type="entry name" value="WS_DGAT_C"/>
    <property type="match status" value="1"/>
</dbReference>
<dbReference type="GO" id="GO:0019432">
    <property type="term" value="P:triglyceride biosynthetic process"/>
    <property type="evidence" value="ECO:0007669"/>
    <property type="project" value="UniProtKB-UniPathway"/>
</dbReference>
<accession>A0A6G9YH11</accession>
<dbReference type="InterPro" id="IPR004255">
    <property type="entry name" value="O-acyltransferase_WSD1_N"/>
</dbReference>
<proteinExistence type="inferred from homology"/>
<dbReference type="AlphaFoldDB" id="A0A6G9YH11"/>
<keyword evidence="7 11" id="KW-0319">Glycerol metabolism</keyword>
<evidence type="ECO:0000256" key="7">
    <source>
        <dbReference type="ARBA" id="ARBA00022798"/>
    </source>
</evidence>
<keyword evidence="5 11" id="KW-0444">Lipid biosynthesis</keyword>
<dbReference type="Proteomes" id="UP000503540">
    <property type="component" value="Chromosome"/>
</dbReference>
<dbReference type="InterPro" id="IPR014292">
    <property type="entry name" value="Acyl_transf_WS/DGAT"/>
</dbReference>
<keyword evidence="15" id="KW-1185">Reference proteome</keyword>